<feature type="domain" description="UvrD-like helicase C-terminal" evidence="5">
    <location>
        <begin position="1"/>
        <end position="117"/>
    </location>
</feature>
<evidence type="ECO:0000256" key="4">
    <source>
        <dbReference type="ARBA" id="ARBA00022840"/>
    </source>
</evidence>
<dbReference type="PROSITE" id="PS51217">
    <property type="entry name" value="UVRD_HELICASE_CTER"/>
    <property type="match status" value="1"/>
</dbReference>
<evidence type="ECO:0000256" key="1">
    <source>
        <dbReference type="ARBA" id="ARBA00022741"/>
    </source>
</evidence>
<dbReference type="EMBL" id="CP133270">
    <property type="protein sequence ID" value="WVX67646.1"/>
    <property type="molecule type" value="Genomic_DNA"/>
</dbReference>
<evidence type="ECO:0000256" key="2">
    <source>
        <dbReference type="ARBA" id="ARBA00022801"/>
    </source>
</evidence>
<keyword evidence="3 6" id="KW-0347">Helicase</keyword>
<dbReference type="Pfam" id="PF13361">
    <property type="entry name" value="UvrD_C"/>
    <property type="match status" value="1"/>
</dbReference>
<keyword evidence="7" id="KW-1185">Reference proteome</keyword>
<proteinExistence type="predicted"/>
<keyword evidence="1" id="KW-0547">Nucleotide-binding</keyword>
<dbReference type="Gene3D" id="1.10.486.10">
    <property type="entry name" value="PCRA, domain 4"/>
    <property type="match status" value="1"/>
</dbReference>
<organism evidence="6 7">
    <name type="scientific">Candidatus Bealeia paramacronuclearis</name>
    <dbReference type="NCBI Taxonomy" id="1921001"/>
    <lineage>
        <taxon>Bacteria</taxon>
        <taxon>Pseudomonadati</taxon>
        <taxon>Pseudomonadota</taxon>
        <taxon>Alphaproteobacteria</taxon>
        <taxon>Holosporales</taxon>
        <taxon>Holosporaceae</taxon>
        <taxon>Candidatus Bealeia</taxon>
    </lineage>
</organism>
<evidence type="ECO:0000313" key="7">
    <source>
        <dbReference type="Proteomes" id="UP001330434"/>
    </source>
</evidence>
<evidence type="ECO:0000256" key="3">
    <source>
        <dbReference type="ARBA" id="ARBA00022806"/>
    </source>
</evidence>
<dbReference type="GO" id="GO:0004386">
    <property type="term" value="F:helicase activity"/>
    <property type="evidence" value="ECO:0007669"/>
    <property type="project" value="UniProtKB-KW"/>
</dbReference>
<keyword evidence="2" id="KW-0378">Hydrolase</keyword>
<dbReference type="InterPro" id="IPR014017">
    <property type="entry name" value="DNA_helicase_UvrD-like_C"/>
</dbReference>
<name>A0ABZ2C6C4_9PROT</name>
<dbReference type="SUPFAM" id="SSF52540">
    <property type="entry name" value="P-loop containing nucleoside triphosphate hydrolases"/>
    <property type="match status" value="1"/>
</dbReference>
<accession>A0ABZ2C6C4</accession>
<protein>
    <submittedName>
        <fullName evidence="6">DNA helicase II domain protein</fullName>
    </submittedName>
</protein>
<sequence>MAYLRILVQPQDSLAFERIINTPRRGIGNTTLQTLHQYARIEQISMTEAAHRLMDTDEVKGKAKLSLQTFFRDLTRWRSLLSTTPHGEVARIVLDESGYTAMWQQEKRRIPQGVSRT</sequence>
<evidence type="ECO:0000259" key="5">
    <source>
        <dbReference type="PROSITE" id="PS51217"/>
    </source>
</evidence>
<evidence type="ECO:0000313" key="6">
    <source>
        <dbReference type="EMBL" id="WVX67646.1"/>
    </source>
</evidence>
<dbReference type="InterPro" id="IPR027417">
    <property type="entry name" value="P-loop_NTPase"/>
</dbReference>
<reference evidence="6 7" key="1">
    <citation type="journal article" date="2024" name="Environ. Microbiol.">
        <title>Novel evolutionary insights on the interactions of the Holosporales (Alphaproteobacteria) with eukaryotic hosts from comparative genomics.</title>
        <authorList>
            <person name="Giovannini M."/>
            <person name="Petroni G."/>
            <person name="Castelli M."/>
        </authorList>
    </citation>
    <scope>NUCLEOTIDE SEQUENCE [LARGE SCALE GENOMIC DNA]</scope>
    <source>
        <strain evidence="6 7">US_Bl 15I1</strain>
    </source>
</reference>
<dbReference type="Proteomes" id="UP001330434">
    <property type="component" value="Chromosome"/>
</dbReference>
<gene>
    <name evidence="6" type="ORF">Bealeia1_01861</name>
</gene>
<keyword evidence="4" id="KW-0067">ATP-binding</keyword>